<proteinExistence type="predicted"/>
<reference evidence="1 2" key="1">
    <citation type="journal article" date="2019" name="Nat. Microbiol.">
        <title>Mediterranean grassland soil C-N compound turnover is dependent on rainfall and depth, and is mediated by genomically divergent microorganisms.</title>
        <authorList>
            <person name="Diamond S."/>
            <person name="Andeer P.F."/>
            <person name="Li Z."/>
            <person name="Crits-Christoph A."/>
            <person name="Burstein D."/>
            <person name="Anantharaman K."/>
            <person name="Lane K.R."/>
            <person name="Thomas B.C."/>
            <person name="Pan C."/>
            <person name="Northen T.R."/>
            <person name="Banfield J.F."/>
        </authorList>
    </citation>
    <scope>NUCLEOTIDE SEQUENCE [LARGE SCALE GENOMIC DNA]</scope>
    <source>
        <strain evidence="1">NP_8</strain>
    </source>
</reference>
<accession>A0A537IRX6</accession>
<comment type="caution">
    <text evidence="1">The sequence shown here is derived from an EMBL/GenBank/DDBJ whole genome shotgun (WGS) entry which is preliminary data.</text>
</comment>
<name>A0A537IRX6_9BACT</name>
<gene>
    <name evidence="1" type="ORF">E6H05_09790</name>
</gene>
<dbReference type="AlphaFoldDB" id="A0A537IRX6"/>
<evidence type="ECO:0000313" key="1">
    <source>
        <dbReference type="EMBL" id="TMI73416.1"/>
    </source>
</evidence>
<dbReference type="Gene3D" id="3.90.320.10">
    <property type="match status" value="1"/>
</dbReference>
<protein>
    <recommendedName>
        <fullName evidence="3">PD-(D/E)XK endonuclease-like domain-containing protein</fullName>
    </recommendedName>
</protein>
<sequence length="443" mass="50251">MSEPFAAKYIRNIDANRTIKDELTTAIRSQSARRRISVTDLVNPRQAFFRWTKPEIQPSPERAQTMLAGTGFHALFGMAISTEEFVEQFVEFEGIVGKIDIYEDVPVELKTTSSIPQGADAARPSYVDQLGMYCAMTGALRGRLIVYGRERFGRPPQLRAFRLAFTSLDPIKAEMFRRRDTLRRALETQVPSGLPRCEWFDRGCDYRDICGCEAAEPLTRVVQPGTFTLEPDPELESVFSKQSNVAALDKPTGFRLNDLVFPRKAAYERLQVPEDEEDEVDDAVEGRLRDLERRGLRGSLYKALHFGIPGAFRNEPVKLRSLLDRVGTYKGTPTLLRVSRLREMVERDRLPYAMSHYFDRLAFECALAGHDYGRVVLFYEYLGDKFMVYDVGFKEMNEVFKEADGRLGLLESGASPDKLPPCPSWMYKNCEFAPHCGCGGVPA</sequence>
<evidence type="ECO:0000313" key="2">
    <source>
        <dbReference type="Proteomes" id="UP000318834"/>
    </source>
</evidence>
<dbReference type="InterPro" id="IPR011604">
    <property type="entry name" value="PDDEXK-like_dom_sf"/>
</dbReference>
<organism evidence="1 2">
    <name type="scientific">Candidatus Segetimicrobium genomatis</name>
    <dbReference type="NCBI Taxonomy" id="2569760"/>
    <lineage>
        <taxon>Bacteria</taxon>
        <taxon>Bacillati</taxon>
        <taxon>Candidatus Sysuimicrobiota</taxon>
        <taxon>Candidatus Sysuimicrobiia</taxon>
        <taxon>Candidatus Sysuimicrobiales</taxon>
        <taxon>Candidatus Segetimicrobiaceae</taxon>
        <taxon>Candidatus Segetimicrobium</taxon>
    </lineage>
</organism>
<evidence type="ECO:0008006" key="3">
    <source>
        <dbReference type="Google" id="ProtNLM"/>
    </source>
</evidence>
<dbReference type="EMBL" id="VBAP01000071">
    <property type="protein sequence ID" value="TMI73416.1"/>
    <property type="molecule type" value="Genomic_DNA"/>
</dbReference>
<dbReference type="Proteomes" id="UP000318834">
    <property type="component" value="Unassembled WGS sequence"/>
</dbReference>